<organism evidence="1">
    <name type="scientific">Salmonella enterica I</name>
    <dbReference type="NCBI Taxonomy" id="59201"/>
    <lineage>
        <taxon>Bacteria</taxon>
        <taxon>Pseudomonadati</taxon>
        <taxon>Pseudomonadota</taxon>
        <taxon>Gammaproteobacteria</taxon>
        <taxon>Enterobacterales</taxon>
        <taxon>Enterobacteriaceae</taxon>
        <taxon>Salmonella</taxon>
    </lineage>
</organism>
<sequence length="121" mass="13788">MILAENFIDWLMNTERDLGHRVNERYQKYLLTLPRPQAHDGDISIDGRYLVNWQNGNYLIWRTTERGQSVLTVCECTSTVMAEIIADSIRYTHSNASAEDTAQEIQRLSVVCLAALNGNAE</sequence>
<dbReference type="AlphaFoldDB" id="A0A3V2NXV9"/>
<accession>A0A3V2NXV9</accession>
<name>A0A3V2NXV9_SALET</name>
<protein>
    <submittedName>
        <fullName evidence="1">Uncharacterized protein</fullName>
    </submittedName>
</protein>
<dbReference type="EMBL" id="AAACIV010000019">
    <property type="protein sequence ID" value="EAA7254714.1"/>
    <property type="molecule type" value="Genomic_DNA"/>
</dbReference>
<proteinExistence type="predicted"/>
<evidence type="ECO:0000313" key="1">
    <source>
        <dbReference type="EMBL" id="EAA7254714.1"/>
    </source>
</evidence>
<reference evidence="1" key="1">
    <citation type="submission" date="2018-07" db="EMBL/GenBank/DDBJ databases">
        <authorList>
            <person name="Ashton P.M."/>
            <person name="Dallman T."/>
            <person name="Nair S."/>
            <person name="De Pinna E."/>
            <person name="Peters T."/>
            <person name="Grant K."/>
        </authorList>
    </citation>
    <scope>NUCLEOTIDE SEQUENCE [LARGE SCALE GENOMIC DNA]</scope>
    <source>
        <strain evidence="1">440016</strain>
    </source>
</reference>
<gene>
    <name evidence="1" type="ORF">DSF98_18825</name>
</gene>
<comment type="caution">
    <text evidence="1">The sequence shown here is derived from an EMBL/GenBank/DDBJ whole genome shotgun (WGS) entry which is preliminary data.</text>
</comment>
<dbReference type="Proteomes" id="UP000839682">
    <property type="component" value="Unassembled WGS sequence"/>
</dbReference>